<dbReference type="InterPro" id="IPR029787">
    <property type="entry name" value="Nucleotide_cyclase"/>
</dbReference>
<keyword evidence="3" id="KW-0472">Membrane</keyword>
<reference evidence="5 6" key="1">
    <citation type="submission" date="2015-10" db="EMBL/GenBank/DDBJ databases">
        <title>Draft Genome Sequence of Chlorobium limicola strain Frasassi Growing under Artificial Lighting in the Frasassi Cave System.</title>
        <authorList>
            <person name="Mansor M."/>
            <person name="Macalady J."/>
        </authorList>
    </citation>
    <scope>NUCLEOTIDE SEQUENCE [LARGE SCALE GENOMIC DNA]</scope>
    <source>
        <strain evidence="5 6">Frasassi</strain>
    </source>
</reference>
<accession>A0A101J540</accession>
<evidence type="ECO:0000256" key="3">
    <source>
        <dbReference type="SAM" id="Phobius"/>
    </source>
</evidence>
<proteinExistence type="predicted"/>
<dbReference type="FunFam" id="3.30.70.270:FF:000001">
    <property type="entry name" value="Diguanylate cyclase domain protein"/>
    <property type="match status" value="1"/>
</dbReference>
<dbReference type="PANTHER" id="PTHR45138">
    <property type="entry name" value="REGULATORY COMPONENTS OF SENSORY TRANSDUCTION SYSTEM"/>
    <property type="match status" value="1"/>
</dbReference>
<dbReference type="SMART" id="SM00267">
    <property type="entry name" value="GGDEF"/>
    <property type="match status" value="1"/>
</dbReference>
<keyword evidence="3" id="KW-1133">Transmembrane helix</keyword>
<feature type="transmembrane region" description="Helical" evidence="3">
    <location>
        <begin position="149"/>
        <end position="169"/>
    </location>
</feature>
<dbReference type="NCBIfam" id="TIGR00254">
    <property type="entry name" value="GGDEF"/>
    <property type="match status" value="1"/>
</dbReference>
<dbReference type="EC" id="2.7.7.65" evidence="1"/>
<comment type="caution">
    <text evidence="5">The sequence shown here is derived from an EMBL/GenBank/DDBJ whole genome shotgun (WGS) entry which is preliminary data.</text>
</comment>
<dbReference type="PANTHER" id="PTHR45138:SF9">
    <property type="entry name" value="DIGUANYLATE CYCLASE DGCM-RELATED"/>
    <property type="match status" value="1"/>
</dbReference>
<evidence type="ECO:0000259" key="4">
    <source>
        <dbReference type="PROSITE" id="PS50887"/>
    </source>
</evidence>
<dbReference type="EMBL" id="LMBR01000238">
    <property type="protein sequence ID" value="KUL20355.1"/>
    <property type="molecule type" value="Genomic_DNA"/>
</dbReference>
<dbReference type="InterPro" id="IPR050469">
    <property type="entry name" value="Diguanylate_Cyclase"/>
</dbReference>
<feature type="domain" description="GGDEF" evidence="4">
    <location>
        <begin position="276"/>
        <end position="411"/>
    </location>
</feature>
<dbReference type="GO" id="GO:1902201">
    <property type="term" value="P:negative regulation of bacterial-type flagellum-dependent cell motility"/>
    <property type="evidence" value="ECO:0007669"/>
    <property type="project" value="TreeGrafter"/>
</dbReference>
<evidence type="ECO:0000313" key="6">
    <source>
        <dbReference type="Proteomes" id="UP000053937"/>
    </source>
</evidence>
<dbReference type="GO" id="GO:0005886">
    <property type="term" value="C:plasma membrane"/>
    <property type="evidence" value="ECO:0007669"/>
    <property type="project" value="TreeGrafter"/>
</dbReference>
<name>A0A101J540_CHLLI</name>
<sequence>MSCEISTNKPVHLKRITLAGALFLLLLAAVISAFMLYRNALVSDMQRKQALYLDLVELRGKVAGFEKSREITSMDESATIKVMQFMLDEVLESAAAAGKPDIPGVLLRKRNDRGYFSSANREVFLLALDSSTRKAETELRIALDACIRISNIFVMTVSFLFVALLFASWRRFYINYSMTLIPLSRLAQKIGMINKNIPESIHDTAEEIRNDLAAAQQSWEISRITDTIADFCKDIEAKNKKLDELYIRDEKTNLYNYRHFKEHLIMEIERSKRLDDKVSMAMIDIDHFKRYNDENGHVAGDHVLEQLAGIIGNTCRTSDMPSRFGGEEFAVLFPRTGIDTAMQISDRLRMIISAEPVDHEKKQPSGRLTVSIGIATFPDDAQDWYTLVNNADRALYHAKSAGRNRVTAFSTIKSKEDNP</sequence>
<dbReference type="RefSeq" id="WP_059139628.1">
    <property type="nucleotide sequence ID" value="NZ_LMBR01000238.1"/>
</dbReference>
<dbReference type="OrthoDB" id="1355702at2"/>
<comment type="catalytic activity">
    <reaction evidence="2">
        <text>2 GTP = 3',3'-c-di-GMP + 2 diphosphate</text>
        <dbReference type="Rhea" id="RHEA:24898"/>
        <dbReference type="ChEBI" id="CHEBI:33019"/>
        <dbReference type="ChEBI" id="CHEBI:37565"/>
        <dbReference type="ChEBI" id="CHEBI:58805"/>
        <dbReference type="EC" id="2.7.7.65"/>
    </reaction>
</comment>
<dbReference type="Gene3D" id="3.30.70.270">
    <property type="match status" value="1"/>
</dbReference>
<organism evidence="5 6">
    <name type="scientific">Chlorobium limicola</name>
    <dbReference type="NCBI Taxonomy" id="1092"/>
    <lineage>
        <taxon>Bacteria</taxon>
        <taxon>Pseudomonadati</taxon>
        <taxon>Chlorobiota</taxon>
        <taxon>Chlorobiia</taxon>
        <taxon>Chlorobiales</taxon>
        <taxon>Chlorobiaceae</taxon>
        <taxon>Chlorobium/Pelodictyon group</taxon>
        <taxon>Chlorobium</taxon>
    </lineage>
</organism>
<dbReference type="GO" id="GO:0043709">
    <property type="term" value="P:cell adhesion involved in single-species biofilm formation"/>
    <property type="evidence" value="ECO:0007669"/>
    <property type="project" value="TreeGrafter"/>
</dbReference>
<dbReference type="CDD" id="cd01949">
    <property type="entry name" value="GGDEF"/>
    <property type="match status" value="1"/>
</dbReference>
<dbReference type="Pfam" id="PF00990">
    <property type="entry name" value="GGDEF"/>
    <property type="match status" value="1"/>
</dbReference>
<dbReference type="InterPro" id="IPR043128">
    <property type="entry name" value="Rev_trsase/Diguanyl_cyclase"/>
</dbReference>
<dbReference type="AlphaFoldDB" id="A0A101J540"/>
<evidence type="ECO:0000256" key="1">
    <source>
        <dbReference type="ARBA" id="ARBA00012528"/>
    </source>
</evidence>
<keyword evidence="3" id="KW-0812">Transmembrane</keyword>
<dbReference type="Proteomes" id="UP000053937">
    <property type="component" value="Unassembled WGS sequence"/>
</dbReference>
<protein>
    <recommendedName>
        <fullName evidence="1">diguanylate cyclase</fullName>
        <ecNumber evidence="1">2.7.7.65</ecNumber>
    </recommendedName>
</protein>
<dbReference type="InterPro" id="IPR000160">
    <property type="entry name" value="GGDEF_dom"/>
</dbReference>
<dbReference type="SUPFAM" id="SSF55073">
    <property type="entry name" value="Nucleotide cyclase"/>
    <property type="match status" value="1"/>
</dbReference>
<evidence type="ECO:0000256" key="2">
    <source>
        <dbReference type="ARBA" id="ARBA00034247"/>
    </source>
</evidence>
<feature type="transmembrane region" description="Helical" evidence="3">
    <location>
        <begin position="16"/>
        <end position="37"/>
    </location>
</feature>
<gene>
    <name evidence="5" type="ORF">ASB62_09400</name>
</gene>
<evidence type="ECO:0000313" key="5">
    <source>
        <dbReference type="EMBL" id="KUL20355.1"/>
    </source>
</evidence>
<dbReference type="PROSITE" id="PS50887">
    <property type="entry name" value="GGDEF"/>
    <property type="match status" value="1"/>
</dbReference>
<dbReference type="GO" id="GO:0052621">
    <property type="term" value="F:diguanylate cyclase activity"/>
    <property type="evidence" value="ECO:0007669"/>
    <property type="project" value="UniProtKB-EC"/>
</dbReference>
<keyword evidence="6" id="KW-1185">Reference proteome</keyword>